<dbReference type="Proteomes" id="UP001146120">
    <property type="component" value="Unassembled WGS sequence"/>
</dbReference>
<feature type="non-terminal residue" evidence="6">
    <location>
        <position position="1"/>
    </location>
</feature>
<dbReference type="Pfam" id="PF03208">
    <property type="entry name" value="PRA1"/>
    <property type="match status" value="1"/>
</dbReference>
<keyword evidence="3 5" id="KW-1133">Transmembrane helix</keyword>
<reference evidence="6" key="1">
    <citation type="submission" date="2022-11" db="EMBL/GenBank/DDBJ databases">
        <authorList>
            <person name="Morgan W.R."/>
            <person name="Tartar A."/>
        </authorList>
    </citation>
    <scope>NUCLEOTIDE SEQUENCE</scope>
    <source>
        <strain evidence="6">ARSEF 373</strain>
    </source>
</reference>
<evidence type="ECO:0000313" key="7">
    <source>
        <dbReference type="Proteomes" id="UP001146120"/>
    </source>
</evidence>
<evidence type="ECO:0000256" key="4">
    <source>
        <dbReference type="ARBA" id="ARBA00023136"/>
    </source>
</evidence>
<comment type="similarity">
    <text evidence="5">Belongs to the PRA1 family.</text>
</comment>
<evidence type="ECO:0000256" key="1">
    <source>
        <dbReference type="ARBA" id="ARBA00004141"/>
    </source>
</evidence>
<evidence type="ECO:0000256" key="2">
    <source>
        <dbReference type="ARBA" id="ARBA00022692"/>
    </source>
</evidence>
<dbReference type="PANTHER" id="PTHR19317">
    <property type="entry name" value="PRENYLATED RAB ACCEPTOR 1-RELATED"/>
    <property type="match status" value="1"/>
</dbReference>
<comment type="caution">
    <text evidence="6">The sequence shown here is derived from an EMBL/GenBank/DDBJ whole genome shotgun (WGS) entry which is preliminary data.</text>
</comment>
<accession>A0AAV2YIK2</accession>
<evidence type="ECO:0000256" key="5">
    <source>
        <dbReference type="RuleBase" id="RU363107"/>
    </source>
</evidence>
<sequence>VTLFIPLSVSCVESRAVGVGSIAPVPEPSQRNMKASPPPTPRVGADAPEKEKSLAFAGQVLLENVQQRVTIASIRSLFSCIGIGEETPFNLPPSHQMALRMKSNLFYFLTNYLLMAAAVFFLLLLFFHPIQLIVCIIVAWGWYIVVTRKHAGVDHLVVMGKKIGEQEILLFATASTIIFLVFFILPTIVFSISTSVVGSAAHALLRNNRLKDDSVAIYKTVPVNEAEDQV</sequence>
<reference evidence="6" key="2">
    <citation type="journal article" date="2023" name="Microbiol Resour">
        <title>Decontamination and Annotation of the Draft Genome Sequence of the Oomycete Lagenidium giganteum ARSEF 373.</title>
        <authorList>
            <person name="Morgan W.R."/>
            <person name="Tartar A."/>
        </authorList>
    </citation>
    <scope>NUCLEOTIDE SEQUENCE</scope>
    <source>
        <strain evidence="6">ARSEF 373</strain>
    </source>
</reference>
<gene>
    <name evidence="6" type="ORF">N0F65_012438</name>
</gene>
<dbReference type="AlphaFoldDB" id="A0AAV2YIK2"/>
<protein>
    <recommendedName>
        <fullName evidence="5">PRA1 family protein</fullName>
    </recommendedName>
</protein>
<feature type="transmembrane region" description="Helical" evidence="5">
    <location>
        <begin position="168"/>
        <end position="192"/>
    </location>
</feature>
<dbReference type="EMBL" id="DAKRPA010000320">
    <property type="protein sequence ID" value="DAZ93381.1"/>
    <property type="molecule type" value="Genomic_DNA"/>
</dbReference>
<keyword evidence="2 5" id="KW-0812">Transmembrane</keyword>
<feature type="transmembrane region" description="Helical" evidence="5">
    <location>
        <begin position="130"/>
        <end position="147"/>
    </location>
</feature>
<comment type="subcellular location">
    <subcellularLocation>
        <location evidence="1 5">Membrane</location>
        <topology evidence="1 5">Multi-pass membrane protein</topology>
    </subcellularLocation>
</comment>
<proteinExistence type="inferred from homology"/>
<evidence type="ECO:0000256" key="3">
    <source>
        <dbReference type="ARBA" id="ARBA00022989"/>
    </source>
</evidence>
<keyword evidence="4 5" id="KW-0472">Membrane</keyword>
<feature type="transmembrane region" description="Helical" evidence="5">
    <location>
        <begin position="105"/>
        <end position="124"/>
    </location>
</feature>
<evidence type="ECO:0000313" key="6">
    <source>
        <dbReference type="EMBL" id="DAZ93381.1"/>
    </source>
</evidence>
<dbReference type="PANTHER" id="PTHR19317:SF0">
    <property type="entry name" value="PRENYLATED RAB ACCEPTOR PROTEIN 1"/>
    <property type="match status" value="1"/>
</dbReference>
<dbReference type="GO" id="GO:0016020">
    <property type="term" value="C:membrane"/>
    <property type="evidence" value="ECO:0007669"/>
    <property type="project" value="UniProtKB-SubCell"/>
</dbReference>
<keyword evidence="7" id="KW-1185">Reference proteome</keyword>
<dbReference type="InterPro" id="IPR004895">
    <property type="entry name" value="Prenylated_rab_accept_PRA1"/>
</dbReference>
<name>A0AAV2YIK2_9STRA</name>
<organism evidence="6 7">
    <name type="scientific">Lagenidium giganteum</name>
    <dbReference type="NCBI Taxonomy" id="4803"/>
    <lineage>
        <taxon>Eukaryota</taxon>
        <taxon>Sar</taxon>
        <taxon>Stramenopiles</taxon>
        <taxon>Oomycota</taxon>
        <taxon>Peronosporomycetes</taxon>
        <taxon>Pythiales</taxon>
        <taxon>Pythiaceae</taxon>
    </lineage>
</organism>
<dbReference type="GO" id="GO:0005794">
    <property type="term" value="C:Golgi apparatus"/>
    <property type="evidence" value="ECO:0007669"/>
    <property type="project" value="TreeGrafter"/>
</dbReference>